<evidence type="ECO:0000256" key="3">
    <source>
        <dbReference type="ARBA" id="ARBA00023242"/>
    </source>
</evidence>
<proteinExistence type="inferred from homology"/>
<dbReference type="Pfam" id="PF03985">
    <property type="entry name" value="Paf1"/>
    <property type="match status" value="1"/>
</dbReference>
<dbReference type="Proteomes" id="UP000262825">
    <property type="component" value="Unassembled WGS sequence"/>
</dbReference>
<dbReference type="EMBL" id="UFAJ01000029">
    <property type="protein sequence ID" value="SSD58613.1"/>
    <property type="molecule type" value="Genomic_DNA"/>
</dbReference>
<dbReference type="GO" id="GO:0006368">
    <property type="term" value="P:transcription elongation by RNA polymerase II"/>
    <property type="evidence" value="ECO:0007669"/>
    <property type="project" value="InterPro"/>
</dbReference>
<evidence type="ECO:0000256" key="2">
    <source>
        <dbReference type="ARBA" id="ARBA00007560"/>
    </source>
</evidence>
<feature type="compositionally biased region" description="Basic and acidic residues" evidence="4">
    <location>
        <begin position="375"/>
        <end position="385"/>
    </location>
</feature>
<dbReference type="PANTHER" id="PTHR23188">
    <property type="entry name" value="RNA POLYMERASE II-ASSOCIATED FACTOR 1 HOMOLOG"/>
    <property type="match status" value="1"/>
</dbReference>
<name>A0A376B1S1_9ASCO</name>
<comment type="similarity">
    <text evidence="2">Belongs to the PAF1 family.</text>
</comment>
<dbReference type="GO" id="GO:0000993">
    <property type="term" value="F:RNA polymerase II complex binding"/>
    <property type="evidence" value="ECO:0007669"/>
    <property type="project" value="TreeGrafter"/>
</dbReference>
<dbReference type="AlphaFoldDB" id="A0A376B1S1"/>
<evidence type="ECO:0000313" key="5">
    <source>
        <dbReference type="EMBL" id="SSD58613.1"/>
    </source>
</evidence>
<dbReference type="GO" id="GO:0003682">
    <property type="term" value="F:chromatin binding"/>
    <property type="evidence" value="ECO:0007669"/>
    <property type="project" value="TreeGrafter"/>
</dbReference>
<dbReference type="OrthoDB" id="10260285at2759"/>
<accession>A0A376B1S1</accession>
<feature type="region of interest" description="Disordered" evidence="4">
    <location>
        <begin position="369"/>
        <end position="393"/>
    </location>
</feature>
<comment type="subcellular location">
    <subcellularLocation>
        <location evidence="1">Nucleus</location>
    </subcellularLocation>
</comment>
<organism evidence="5 6">
    <name type="scientific">Saccharomycodes ludwigii</name>
    <dbReference type="NCBI Taxonomy" id="36035"/>
    <lineage>
        <taxon>Eukaryota</taxon>
        <taxon>Fungi</taxon>
        <taxon>Dikarya</taxon>
        <taxon>Ascomycota</taxon>
        <taxon>Saccharomycotina</taxon>
        <taxon>Saccharomycetes</taxon>
        <taxon>Saccharomycodales</taxon>
        <taxon>Saccharomycodaceae</taxon>
        <taxon>Saccharomycodes</taxon>
    </lineage>
</organism>
<protein>
    <submittedName>
        <fullName evidence="5">Related to RNA polymerase II-associated protein 1</fullName>
    </submittedName>
</protein>
<keyword evidence="6" id="KW-1185">Reference proteome</keyword>
<reference evidence="6" key="1">
    <citation type="submission" date="2018-06" db="EMBL/GenBank/DDBJ databases">
        <authorList>
            <person name="Guldener U."/>
        </authorList>
    </citation>
    <scope>NUCLEOTIDE SEQUENCE [LARGE SCALE GENOMIC DNA]</scope>
    <source>
        <strain evidence="6">UTAD17</strain>
    </source>
</reference>
<dbReference type="VEuPathDB" id="FungiDB:SCODWIG_00374"/>
<dbReference type="PANTHER" id="PTHR23188:SF12">
    <property type="entry name" value="RNA POLYMERASE II-ASSOCIATED FACTOR 1 HOMOLOG"/>
    <property type="match status" value="1"/>
</dbReference>
<evidence type="ECO:0000313" key="6">
    <source>
        <dbReference type="Proteomes" id="UP000262825"/>
    </source>
</evidence>
<dbReference type="GO" id="GO:0016593">
    <property type="term" value="C:Cdc73/Paf1 complex"/>
    <property type="evidence" value="ECO:0007669"/>
    <property type="project" value="InterPro"/>
</dbReference>
<sequence>MKEKNNFIARIKYLNDLPPPQIPPKLLKYDQKPDELAQSSKLITSLYTKTNVNPLVRINDDLGMELDLMKIPGVLDQMDDKYLYGFDNIKLEPKDRVLLRDPRVDRLTKTDISKVSFLRRTEYMSSATSSISSAGNGIVSNGNSNVFLKRKRISQKEEEEEVANDAARLDSKKLVRRIESTFDDLGTSGNNKNRIELFKHPTKKNLKAVKTWSLLPDTVAMDQKFFLVKLAGSAVLDKKERDSLCLETAIFRPVELEEDDWISFYSTDKNSSKELAKGLEQQLDEITEQNSDPTNNSFKFKRIRDYNMNNIQLASSLNELSLTFNDERGVAYYKPLQSKIELKRRRVNDFIKPLVKEHDIDQLNVTLKNPTAEEQQTKDKIRSDYDPIDFPEV</sequence>
<evidence type="ECO:0000256" key="4">
    <source>
        <dbReference type="SAM" id="MobiDB-lite"/>
    </source>
</evidence>
<keyword evidence="3" id="KW-0539">Nucleus</keyword>
<dbReference type="InterPro" id="IPR007133">
    <property type="entry name" value="RNA_pol_II-assoc_Paf1"/>
</dbReference>
<evidence type="ECO:0000256" key="1">
    <source>
        <dbReference type="ARBA" id="ARBA00004123"/>
    </source>
</evidence>
<gene>
    <name evidence="5" type="ORF">SCODWIG_00374</name>
</gene>